<dbReference type="CDD" id="cd06661">
    <property type="entry name" value="GGCT_like"/>
    <property type="match status" value="1"/>
</dbReference>
<name>A0ABR1URG8_9PEZI</name>
<dbReference type="EMBL" id="JAQQWL010000008">
    <property type="protein sequence ID" value="KAK8061509.1"/>
    <property type="molecule type" value="Genomic_DNA"/>
</dbReference>
<feature type="domain" description="Gamma-glutamylcyclotransferase AIG2-like" evidence="3">
    <location>
        <begin position="12"/>
        <end position="113"/>
    </location>
</feature>
<comment type="caution">
    <text evidence="4">The sequence shown here is derived from an EMBL/GenBank/DDBJ whole genome shotgun (WGS) entry which is preliminary data.</text>
</comment>
<dbReference type="Pfam" id="PF06094">
    <property type="entry name" value="GGACT"/>
    <property type="match status" value="1"/>
</dbReference>
<dbReference type="PANTHER" id="PTHR12935:SF0">
    <property type="entry name" value="GAMMA-GLUTAMYLCYCLOTRANSFERASE"/>
    <property type="match status" value="1"/>
</dbReference>
<evidence type="ECO:0000313" key="4">
    <source>
        <dbReference type="EMBL" id="KAK8061509.1"/>
    </source>
</evidence>
<organism evidence="4 5">
    <name type="scientific">Apiospora phragmitis</name>
    <dbReference type="NCBI Taxonomy" id="2905665"/>
    <lineage>
        <taxon>Eukaryota</taxon>
        <taxon>Fungi</taxon>
        <taxon>Dikarya</taxon>
        <taxon>Ascomycota</taxon>
        <taxon>Pezizomycotina</taxon>
        <taxon>Sordariomycetes</taxon>
        <taxon>Xylariomycetidae</taxon>
        <taxon>Amphisphaeriales</taxon>
        <taxon>Apiosporaceae</taxon>
        <taxon>Apiospora</taxon>
    </lineage>
</organism>
<dbReference type="EC" id="4.3.2.9" evidence="1"/>
<dbReference type="InterPro" id="IPR009288">
    <property type="entry name" value="AIG2-like_dom"/>
</dbReference>
<evidence type="ECO:0000256" key="1">
    <source>
        <dbReference type="ARBA" id="ARBA00012346"/>
    </source>
</evidence>
<accession>A0ABR1URG8</accession>
<gene>
    <name evidence="4" type="ORF">PG994_007875</name>
</gene>
<protein>
    <recommendedName>
        <fullName evidence="1">gamma-glutamylcyclotransferase</fullName>
        <ecNumber evidence="1">4.3.2.9</ecNumber>
    </recommendedName>
</protein>
<dbReference type="GeneID" id="92092347"/>
<dbReference type="Proteomes" id="UP001480595">
    <property type="component" value="Unassembled WGS sequence"/>
</dbReference>
<dbReference type="SUPFAM" id="SSF110857">
    <property type="entry name" value="Gamma-glutamyl cyclotransferase-like"/>
    <property type="match status" value="1"/>
</dbReference>
<dbReference type="InterPro" id="IPR013024">
    <property type="entry name" value="GGCT-like"/>
</dbReference>
<sequence length="180" mass="20308">MCATQGTNHKLYFAYGSNLSCTQMKKRCPGAAPVALGHLRGWRWIINERGFANIVEDPAAAAADNDNKASAPGVYGVLYTLPPDDEAELDVHEGVPTAYEKEMLDVEVVQGTTGSSENDEYRQYEQQTLVYIDYHRVKADSPRPEYVSRMDRGIAEARRDWSLPDWYIDQVMRKFIPEAS</sequence>
<keyword evidence="2" id="KW-0456">Lyase</keyword>
<reference evidence="4 5" key="1">
    <citation type="submission" date="2023-01" db="EMBL/GenBank/DDBJ databases">
        <title>Analysis of 21 Apiospora genomes using comparative genomics revels a genus with tremendous synthesis potential of carbohydrate active enzymes and secondary metabolites.</title>
        <authorList>
            <person name="Sorensen T."/>
        </authorList>
    </citation>
    <scope>NUCLEOTIDE SEQUENCE [LARGE SCALE GENOMIC DNA]</scope>
    <source>
        <strain evidence="4 5">CBS 135458</strain>
    </source>
</reference>
<keyword evidence="5" id="KW-1185">Reference proteome</keyword>
<dbReference type="InterPro" id="IPR017939">
    <property type="entry name" value="G-Glutamylcylcotransferase"/>
</dbReference>
<proteinExistence type="predicted"/>
<evidence type="ECO:0000313" key="5">
    <source>
        <dbReference type="Proteomes" id="UP001480595"/>
    </source>
</evidence>
<evidence type="ECO:0000256" key="2">
    <source>
        <dbReference type="ARBA" id="ARBA00023239"/>
    </source>
</evidence>
<dbReference type="RefSeq" id="XP_066714771.1">
    <property type="nucleotide sequence ID" value="XM_066859284.1"/>
</dbReference>
<dbReference type="Gene3D" id="3.10.490.10">
    <property type="entry name" value="Gamma-glutamyl cyclotransferase-like"/>
    <property type="match status" value="1"/>
</dbReference>
<evidence type="ECO:0000259" key="3">
    <source>
        <dbReference type="Pfam" id="PF06094"/>
    </source>
</evidence>
<dbReference type="InterPro" id="IPR036568">
    <property type="entry name" value="GGCT-like_sf"/>
</dbReference>
<dbReference type="PANTHER" id="PTHR12935">
    <property type="entry name" value="GAMMA-GLUTAMYLCYCLOTRANSFERASE"/>
    <property type="match status" value="1"/>
</dbReference>